<dbReference type="HOGENOM" id="CLU_3404845_0_0_10"/>
<proteinExistence type="predicted"/>
<name>G1WDF7_9BACT</name>
<evidence type="ECO:0000313" key="2">
    <source>
        <dbReference type="Proteomes" id="UP000005141"/>
    </source>
</evidence>
<reference evidence="1 2" key="1">
    <citation type="submission" date="2011-07" db="EMBL/GenBank/DDBJ databases">
        <title>The Genome Sequence of Prevotella oulorum F0390.</title>
        <authorList>
            <consortium name="The Broad Institute Genome Sequencing Platform"/>
            <consortium name="The Broad Institute Genome Sequencing Center for Infectious Disease"/>
            <person name="Earl A."/>
            <person name="Ward D."/>
            <person name="Feldgarden M."/>
            <person name="Gevers D."/>
            <person name="Izard J."/>
            <person name="Ganesan A."/>
            <person name="Baranova O.V."/>
            <person name="Blanton J.M."/>
            <person name="Tanner A.C."/>
            <person name="Dewhirst F.E."/>
            <person name="Young S.K."/>
            <person name="Zeng Q."/>
            <person name="Gargeya S."/>
            <person name="Fitzgerald M."/>
            <person name="Haas B."/>
            <person name="Abouelleil A."/>
            <person name="Alvarado L."/>
            <person name="Arachchi H.M."/>
            <person name="Berlin A."/>
            <person name="Brown A."/>
            <person name="Chapman S.B."/>
            <person name="Chen Z."/>
            <person name="Dunbar C."/>
            <person name="Freedman E."/>
            <person name="Gearin G."/>
            <person name="Gellesch M."/>
            <person name="Goldberg J."/>
            <person name="Griggs A."/>
            <person name="Gujja S."/>
            <person name="Heiman D."/>
            <person name="Howarth C."/>
            <person name="Larson L."/>
            <person name="Lui A."/>
            <person name="MacDonald P.J.P."/>
            <person name="Mehta T."/>
            <person name="Montmayeur A."/>
            <person name="Murphy C."/>
            <person name="Neiman D."/>
            <person name="Pearson M."/>
            <person name="Priest M."/>
            <person name="Roberts A."/>
            <person name="Saif S."/>
            <person name="Shea T."/>
            <person name="Shenoy N."/>
            <person name="Sisk P."/>
            <person name="Stolte C."/>
            <person name="Sykes S."/>
            <person name="Wortman J."/>
            <person name="Nusbaum C."/>
            <person name="Birren B."/>
        </authorList>
    </citation>
    <scope>NUCLEOTIDE SEQUENCE [LARGE SCALE GENOMIC DNA]</scope>
    <source>
        <strain evidence="1 2">F0390</strain>
    </source>
</reference>
<dbReference type="Proteomes" id="UP000005141">
    <property type="component" value="Unassembled WGS sequence"/>
</dbReference>
<sequence length="30" mass="3639">MWLLSVITGYDLYWPHAPFIEIIRTFVKKT</sequence>
<protein>
    <submittedName>
        <fullName evidence="1">Uncharacterized protein</fullName>
    </submittedName>
</protein>
<gene>
    <name evidence="1" type="ORF">HMPREF9431_01858</name>
</gene>
<keyword evidence="2" id="KW-1185">Reference proteome</keyword>
<comment type="caution">
    <text evidence="1">The sequence shown here is derived from an EMBL/GenBank/DDBJ whole genome shotgun (WGS) entry which is preliminary data.</text>
</comment>
<dbReference type="EMBL" id="ADGI01000059">
    <property type="protein sequence ID" value="EGV29746.1"/>
    <property type="molecule type" value="Genomic_DNA"/>
</dbReference>
<accession>G1WDF7</accession>
<evidence type="ECO:0000313" key="1">
    <source>
        <dbReference type="EMBL" id="EGV29746.1"/>
    </source>
</evidence>
<organism evidence="1 2">
    <name type="scientific">Segatella oulorum F0390</name>
    <dbReference type="NCBI Taxonomy" id="702438"/>
    <lineage>
        <taxon>Bacteria</taxon>
        <taxon>Pseudomonadati</taxon>
        <taxon>Bacteroidota</taxon>
        <taxon>Bacteroidia</taxon>
        <taxon>Bacteroidales</taxon>
        <taxon>Prevotellaceae</taxon>
        <taxon>Segatella</taxon>
    </lineage>
</organism>
<dbReference type="AlphaFoldDB" id="G1WDF7"/>